<organism evidence="2 3">
    <name type="scientific">Tenacibaculum aiptasiae</name>
    <dbReference type="NCBI Taxonomy" id="426481"/>
    <lineage>
        <taxon>Bacteria</taxon>
        <taxon>Pseudomonadati</taxon>
        <taxon>Bacteroidota</taxon>
        <taxon>Flavobacteriia</taxon>
        <taxon>Flavobacteriales</taxon>
        <taxon>Flavobacteriaceae</taxon>
        <taxon>Tenacibaculum</taxon>
    </lineage>
</organism>
<sequence length="214" mass="25295">MEKRINNFKFFLILFSLYILSVFINNYFLGMDRLVYNDLIESFTQDQVDAIIANQKKWEWLGFVIIPLIIITRSSLVAICLSVGAFFYDLDKDLKFKLFLNITLQGEFVLVLVVYFKLFYFAFVKNDFVLRDVEEYYPLSYINFLDIGSLTPWLIYPLQTINLFEVVYFFVLVYGLHKLLKNKYWKSFEIVAVSYGTGLAIWLGLVMFLILNIT</sequence>
<dbReference type="RefSeq" id="WP_150898901.1">
    <property type="nucleotide sequence ID" value="NZ_WAAU01000008.1"/>
</dbReference>
<dbReference type="EMBL" id="WAAU01000008">
    <property type="protein sequence ID" value="KAB1159655.1"/>
    <property type="molecule type" value="Genomic_DNA"/>
</dbReference>
<keyword evidence="1" id="KW-0812">Transmembrane</keyword>
<accession>A0A7J5APX3</accession>
<evidence type="ECO:0008006" key="4">
    <source>
        <dbReference type="Google" id="ProtNLM"/>
    </source>
</evidence>
<feature type="transmembrane region" description="Helical" evidence="1">
    <location>
        <begin position="98"/>
        <end position="123"/>
    </location>
</feature>
<feature type="transmembrane region" description="Helical" evidence="1">
    <location>
        <begin position="153"/>
        <end position="176"/>
    </location>
</feature>
<reference evidence="2 3" key="1">
    <citation type="submission" date="2019-09" db="EMBL/GenBank/DDBJ databases">
        <authorList>
            <person name="Cao W.R."/>
        </authorList>
    </citation>
    <scope>NUCLEOTIDE SEQUENCE [LARGE SCALE GENOMIC DNA]</scope>
    <source>
        <strain evidence="3">a4</strain>
    </source>
</reference>
<proteinExistence type="predicted"/>
<feature type="transmembrane region" description="Helical" evidence="1">
    <location>
        <begin position="60"/>
        <end position="86"/>
    </location>
</feature>
<protein>
    <recommendedName>
        <fullName evidence="4">Yip1 domain-containing protein</fullName>
    </recommendedName>
</protein>
<keyword evidence="1" id="KW-0472">Membrane</keyword>
<dbReference type="OrthoDB" id="825516at2"/>
<name>A0A7J5APX3_9FLAO</name>
<evidence type="ECO:0000313" key="3">
    <source>
        <dbReference type="Proteomes" id="UP000467305"/>
    </source>
</evidence>
<feature type="transmembrane region" description="Helical" evidence="1">
    <location>
        <begin position="12"/>
        <end position="29"/>
    </location>
</feature>
<comment type="caution">
    <text evidence="2">The sequence shown here is derived from an EMBL/GenBank/DDBJ whole genome shotgun (WGS) entry which is preliminary data.</text>
</comment>
<evidence type="ECO:0000313" key="2">
    <source>
        <dbReference type="EMBL" id="KAB1159655.1"/>
    </source>
</evidence>
<dbReference type="Proteomes" id="UP000467305">
    <property type="component" value="Unassembled WGS sequence"/>
</dbReference>
<feature type="transmembrane region" description="Helical" evidence="1">
    <location>
        <begin position="188"/>
        <end position="211"/>
    </location>
</feature>
<keyword evidence="3" id="KW-1185">Reference proteome</keyword>
<keyword evidence="1" id="KW-1133">Transmembrane helix</keyword>
<dbReference type="AlphaFoldDB" id="A0A7J5APX3"/>
<evidence type="ECO:0000256" key="1">
    <source>
        <dbReference type="SAM" id="Phobius"/>
    </source>
</evidence>
<gene>
    <name evidence="2" type="ORF">F7018_04920</name>
</gene>